<accession>A0A061I9C4</accession>
<dbReference type="InterPro" id="IPR013087">
    <property type="entry name" value="Znf_C2H2_type"/>
</dbReference>
<keyword evidence="1" id="KW-0862">Zinc</keyword>
<organism evidence="7 8">
    <name type="scientific">Cricetulus griseus</name>
    <name type="common">Chinese hamster</name>
    <name type="synonym">Cricetulus barabensis griseus</name>
    <dbReference type="NCBI Taxonomy" id="10029"/>
    <lineage>
        <taxon>Eukaryota</taxon>
        <taxon>Metazoa</taxon>
        <taxon>Chordata</taxon>
        <taxon>Craniata</taxon>
        <taxon>Vertebrata</taxon>
        <taxon>Euteleostomi</taxon>
        <taxon>Mammalia</taxon>
        <taxon>Eutheria</taxon>
        <taxon>Euarchontoglires</taxon>
        <taxon>Glires</taxon>
        <taxon>Rodentia</taxon>
        <taxon>Myomorpha</taxon>
        <taxon>Muroidea</taxon>
        <taxon>Cricetidae</taxon>
        <taxon>Cricetinae</taxon>
        <taxon>Cricetulus</taxon>
    </lineage>
</organism>
<dbReference type="SMART" id="SM00225">
    <property type="entry name" value="BTB"/>
    <property type="match status" value="1"/>
</dbReference>
<reference evidence="8" key="1">
    <citation type="journal article" date="2013" name="Nat. Biotechnol.">
        <title>Chinese hamster genome sequenced from sorted chromosomes.</title>
        <authorList>
            <person name="Brinkrolf K."/>
            <person name="Rupp O."/>
            <person name="Laux H."/>
            <person name="Kollin F."/>
            <person name="Ernst W."/>
            <person name="Linke B."/>
            <person name="Kofler R."/>
            <person name="Romand S."/>
            <person name="Hesse F."/>
            <person name="Budach W.E."/>
            <person name="Galosy S."/>
            <person name="Muller D."/>
            <person name="Noll T."/>
            <person name="Wienberg J."/>
            <person name="Jostock T."/>
            <person name="Leonard M."/>
            <person name="Grillari J."/>
            <person name="Tauch A."/>
            <person name="Goesmann A."/>
            <person name="Helk B."/>
            <person name="Mott J.E."/>
            <person name="Puhler A."/>
            <person name="Borth N."/>
        </authorList>
    </citation>
    <scope>NUCLEOTIDE SEQUENCE [LARGE SCALE GENOMIC DNA]</scope>
    <source>
        <strain evidence="8">17A/GY</strain>
    </source>
</reference>
<keyword evidence="2" id="KW-0175">Coiled coil</keyword>
<feature type="domain" description="C2H2-type" evidence="6">
    <location>
        <begin position="419"/>
        <end position="446"/>
    </location>
</feature>
<feature type="domain" description="BTB" evidence="5">
    <location>
        <begin position="28"/>
        <end position="91"/>
    </location>
</feature>
<evidence type="ECO:0000256" key="4">
    <source>
        <dbReference type="SAM" id="Phobius"/>
    </source>
</evidence>
<dbReference type="AlphaFoldDB" id="A0A061I9C4"/>
<dbReference type="Pfam" id="PF00096">
    <property type="entry name" value="zf-C2H2"/>
    <property type="match status" value="1"/>
</dbReference>
<keyword evidence="4" id="KW-1133">Transmembrane helix</keyword>
<dbReference type="PANTHER" id="PTHR38498:SF1">
    <property type="entry name" value="TRANSMEMBRANE PROTEIN 191B-RELATED"/>
    <property type="match status" value="1"/>
</dbReference>
<dbReference type="InterPro" id="IPR000210">
    <property type="entry name" value="BTB/POZ_dom"/>
</dbReference>
<dbReference type="PROSITE" id="PS00028">
    <property type="entry name" value="ZINC_FINGER_C2H2_1"/>
    <property type="match status" value="2"/>
</dbReference>
<dbReference type="InterPro" id="IPR036236">
    <property type="entry name" value="Znf_C2H2_sf"/>
</dbReference>
<dbReference type="SUPFAM" id="SSF57667">
    <property type="entry name" value="beta-beta-alpha zinc fingers"/>
    <property type="match status" value="2"/>
</dbReference>
<dbReference type="EMBL" id="KE675434">
    <property type="protein sequence ID" value="ERE75498.1"/>
    <property type="molecule type" value="Genomic_DNA"/>
</dbReference>
<evidence type="ECO:0000259" key="5">
    <source>
        <dbReference type="PROSITE" id="PS50097"/>
    </source>
</evidence>
<dbReference type="CDD" id="cd18334">
    <property type="entry name" value="BTB_POZ_ZBTB30_HIC2"/>
    <property type="match status" value="1"/>
</dbReference>
<dbReference type="InterPro" id="IPR011333">
    <property type="entry name" value="SKP1/BTB/POZ_sf"/>
</dbReference>
<feature type="compositionally biased region" description="Polar residues" evidence="3">
    <location>
        <begin position="245"/>
        <end position="268"/>
    </location>
</feature>
<protein>
    <submittedName>
        <fullName evidence="7">Hypermethylated in cancer 2 protein</fullName>
    </submittedName>
</protein>
<dbReference type="SMART" id="SM00355">
    <property type="entry name" value="ZnF_C2H2"/>
    <property type="match status" value="2"/>
</dbReference>
<keyword evidence="1" id="KW-0479">Metal-binding</keyword>
<evidence type="ECO:0000313" key="8">
    <source>
        <dbReference type="Proteomes" id="UP000030759"/>
    </source>
</evidence>
<feature type="domain" description="C2H2-type" evidence="6">
    <location>
        <begin position="482"/>
        <end position="509"/>
    </location>
</feature>
<evidence type="ECO:0000256" key="1">
    <source>
        <dbReference type="PROSITE-ProRule" id="PRU00042"/>
    </source>
</evidence>
<name>A0A061I9C4_CRIGR</name>
<dbReference type="GO" id="GO:0008270">
    <property type="term" value="F:zinc ion binding"/>
    <property type="evidence" value="ECO:0007669"/>
    <property type="project" value="UniProtKB-KW"/>
</dbReference>
<feature type="region of interest" description="Disordered" evidence="3">
    <location>
        <begin position="128"/>
        <end position="147"/>
    </location>
</feature>
<dbReference type="PROSITE" id="PS50097">
    <property type="entry name" value="BTB"/>
    <property type="match status" value="1"/>
</dbReference>
<evidence type="ECO:0000256" key="2">
    <source>
        <dbReference type="SAM" id="Coils"/>
    </source>
</evidence>
<keyword evidence="4" id="KW-0472">Membrane</keyword>
<dbReference type="SUPFAM" id="SSF54695">
    <property type="entry name" value="POZ domain"/>
    <property type="match status" value="1"/>
</dbReference>
<dbReference type="FunFam" id="3.30.710.10:FF:000032">
    <property type="entry name" value="hypermethylated in cancer 2 protein-like"/>
    <property type="match status" value="1"/>
</dbReference>
<feature type="compositionally biased region" description="Low complexity" evidence="3">
    <location>
        <begin position="354"/>
        <end position="367"/>
    </location>
</feature>
<dbReference type="Pfam" id="PF15194">
    <property type="entry name" value="TMEM191C"/>
    <property type="match status" value="1"/>
</dbReference>
<dbReference type="Gene3D" id="3.30.160.60">
    <property type="entry name" value="Classic Zinc Finger"/>
    <property type="match status" value="1"/>
</dbReference>
<dbReference type="PROSITE" id="PS50157">
    <property type="entry name" value="ZINC_FINGER_C2H2_2"/>
    <property type="match status" value="2"/>
</dbReference>
<feature type="region of interest" description="Disordered" evidence="3">
    <location>
        <begin position="159"/>
        <end position="399"/>
    </location>
</feature>
<feature type="coiled-coil region" evidence="2">
    <location>
        <begin position="543"/>
        <end position="584"/>
    </location>
</feature>
<dbReference type="InterPro" id="IPR028186">
    <property type="entry name" value="TMEM191B/C"/>
</dbReference>
<dbReference type="Proteomes" id="UP000030759">
    <property type="component" value="Unassembled WGS sequence"/>
</dbReference>
<feature type="compositionally biased region" description="Low complexity" evidence="3">
    <location>
        <begin position="233"/>
        <end position="242"/>
    </location>
</feature>
<keyword evidence="4" id="KW-0812">Transmembrane</keyword>
<feature type="compositionally biased region" description="Basic and acidic residues" evidence="3">
    <location>
        <begin position="310"/>
        <end position="330"/>
    </location>
</feature>
<dbReference type="Gene3D" id="3.30.710.10">
    <property type="entry name" value="Potassium Channel Kv1.1, Chain A"/>
    <property type="match status" value="1"/>
</dbReference>
<evidence type="ECO:0000313" key="7">
    <source>
        <dbReference type="EMBL" id="ERE75498.1"/>
    </source>
</evidence>
<feature type="transmembrane region" description="Helical" evidence="4">
    <location>
        <begin position="724"/>
        <end position="750"/>
    </location>
</feature>
<evidence type="ECO:0000259" key="6">
    <source>
        <dbReference type="PROSITE" id="PS50157"/>
    </source>
</evidence>
<sequence length="791" mass="85735">MGPDMELPSHSKQLLLQLNQQRTKGFLCDVIIMVENSIFRAHKNVLAASSIYFKSLVLHDNLINLDTDMVSSTVFQQILDFIYTGKLLPSDQPSEPNFSTLLTAASYLQLPELAALCRRKLKRAGKPFGPGRVGTAGMGRPTRSQRLSTASVIQARYPGLVDGHKGHPVPQELPQAKGSDDEPFLGSPTQESTHGLGLGGCSNSTNGSSGGCEQELGLDLSKKSPPLPPTTTPVPHLTPDDPAQLSDSQHDSPASTSTSTLPVGNSASYVELGATPDEPMDLEGAEENHMSLLEGQGGQPRKSLRHSARKKDWNKKEPVAGSPFDRRETGTKGPNPGEEGEGLGDRVPNGILASSVVGSGPSGSYGEPPYPCKEEEENGKDGSEDSGQSGSEGGSGHTGAHYVYRQEGYETVSYGDNLYVCIPCAKGFPSSEQLNAHVETHTEEELVIKEEGAYETGSGGAEEEAEDLSTPSAAYAAEPRPFKCSACEKTYKDPATLRQHEKTHWLTRPFPCNICGKIPKNSRVIPCSHPPKTFLPEFRDPAREAARERAERARGLLEAAEQHRLDLEQHNRKLQEEWEELSSQLFYYGGEQLSQQRAEQQLGTQLMALQRCAQVLDILWILPKKHLEVAEAKFTKQAEGLRQGAQRTEEAWASFQEQSGVLQELQGKVMEAAAALEATRGGSEPWNSQPRRVQGCAGSLMEEVARADCEKRLFGGAGAGSIRLWALSALQTLLLLPLGFLALPMLYVALAKPDTSGTGLPSSFGSDAVFRRLRYTLSPLLELRARGLLPA</sequence>
<keyword evidence="1" id="KW-0863">Zinc-finger</keyword>
<proteinExistence type="predicted"/>
<evidence type="ECO:0000256" key="3">
    <source>
        <dbReference type="SAM" id="MobiDB-lite"/>
    </source>
</evidence>
<dbReference type="Pfam" id="PF00651">
    <property type="entry name" value="BTB"/>
    <property type="match status" value="1"/>
</dbReference>
<gene>
    <name evidence="7" type="ORF">H671_4g12589</name>
</gene>
<dbReference type="PANTHER" id="PTHR38498">
    <property type="entry name" value="TRANSMEMBRANE PROTEIN 191B-RELATED"/>
    <property type="match status" value="1"/>
</dbReference>